<feature type="domain" description="Type II secretion system protein GspE N-terminal" evidence="1">
    <location>
        <begin position="64"/>
        <end position="151"/>
    </location>
</feature>
<dbReference type="Pfam" id="PF05157">
    <property type="entry name" value="MshEN"/>
    <property type="match status" value="1"/>
</dbReference>
<dbReference type="InterPro" id="IPR037257">
    <property type="entry name" value="T2SS_E_N_sf"/>
</dbReference>
<dbReference type="SUPFAM" id="SSF160246">
    <property type="entry name" value="EspE N-terminal domain-like"/>
    <property type="match status" value="1"/>
</dbReference>
<dbReference type="Gene3D" id="3.40.50.2300">
    <property type="match status" value="1"/>
</dbReference>
<evidence type="ECO:0000313" key="4">
    <source>
        <dbReference type="Proteomes" id="UP001594288"/>
    </source>
</evidence>
<feature type="domain" description="PatA-like N-terminal" evidence="2">
    <location>
        <begin position="589"/>
        <end position="691"/>
    </location>
</feature>
<dbReference type="Gene3D" id="3.30.300.160">
    <property type="entry name" value="Type II secretion system, protein E, N-terminal domain"/>
    <property type="match status" value="1"/>
</dbReference>
<sequence>MQPEIPRKRLDEILIEEGLISEEEIREALLSQRAEGGKLGSHLLRHRYVDEAGLVRALSTQMHCPSIVLSSLRIPKDVVERIPKEVALARRVIPFEYDAEQNALKIACEDPTDESLASELSFIVSGAEIKLHVAAQIALDTAIAKCYLGRDESIYGTMKPAVLLVSDEEQTAPLIQSLLQADDYEVVVTNSTDNVIDLLENQRFHTVIIENSLSEDGAGLADRVRRISPSTVVRCCENASSLLVDDSPAVETELFLKNIDLLTSLLSSKAQLPVNHSIRVARYTDRLCRNLKLPDKDRLIITNAAYLHNLAISYYGAEGLEDHRQIVQITLTLLASLNYSPVVLDVLRSMYVDLPEDHLTRLPLEILGGNILTAVDMVCRDVPSTEHLSFDKFDALQRRLRDLAGTSLLSEVVEGLIDMLQGRILDSHSAQGSAQVMVYAGDSSARQLIGLRLRNEGIRTVLHGSTASLIELYHRSKPDIIILAIDGDPAAVTCVLDDLAGNGIGLEGTPTLLLTDGLPVSNIMGFLDRGVEDVILLDQNLDLLVCKLHTLAAKTKGEPTTETAAETIAETIAETAVEAGAGGPVPETQGRLTDINLVDLLQVLGPGRKTARIVVESGESQAGNLTLYLDQGHITFAETGNRTGPDAVYEALSWADGIWKVESVSAEHIPPSNNDLSNESILMEGCRALEEELQIVP</sequence>
<dbReference type="EMBL" id="JBHPEI010000011">
    <property type="protein sequence ID" value="MFC1799532.1"/>
    <property type="molecule type" value="Genomic_DNA"/>
</dbReference>
<gene>
    <name evidence="3" type="ORF">ACFL2Z_01285</name>
</gene>
<evidence type="ECO:0000259" key="2">
    <source>
        <dbReference type="Pfam" id="PF14332"/>
    </source>
</evidence>
<dbReference type="InterPro" id="IPR003607">
    <property type="entry name" value="HD/PDEase_dom"/>
</dbReference>
<evidence type="ECO:0000313" key="3">
    <source>
        <dbReference type="EMBL" id="MFC1799532.1"/>
    </source>
</evidence>
<dbReference type="PANTHER" id="PTHR36304">
    <property type="entry name" value="DOMAIN GTPASE-ACTIVATING PROTEIN, PUTATIVE-RELATED-RELATED"/>
    <property type="match status" value="1"/>
</dbReference>
<dbReference type="PANTHER" id="PTHR36304:SF4">
    <property type="entry name" value="DUF4388 DOMAIN-CONTAINING PROTEIN"/>
    <property type="match status" value="1"/>
</dbReference>
<accession>A0ABV6YN77</accession>
<comment type="caution">
    <text evidence="3">The sequence shown here is derived from an EMBL/GenBank/DDBJ whole genome shotgun (WGS) entry which is preliminary data.</text>
</comment>
<dbReference type="SUPFAM" id="SSF109604">
    <property type="entry name" value="HD-domain/PDEase-like"/>
    <property type="match status" value="1"/>
</dbReference>
<dbReference type="CDD" id="cd00077">
    <property type="entry name" value="HDc"/>
    <property type="match status" value="1"/>
</dbReference>
<dbReference type="Gene3D" id="1.10.3210.10">
    <property type="entry name" value="Hypothetical protein af1432"/>
    <property type="match status" value="1"/>
</dbReference>
<dbReference type="InterPro" id="IPR025497">
    <property type="entry name" value="PatA-like_N"/>
</dbReference>
<keyword evidence="4" id="KW-1185">Reference proteome</keyword>
<protein>
    <submittedName>
        <fullName evidence="3">DUF4388 domain-containing protein</fullName>
    </submittedName>
</protein>
<proteinExistence type="predicted"/>
<dbReference type="Proteomes" id="UP001594288">
    <property type="component" value="Unassembled WGS sequence"/>
</dbReference>
<dbReference type="InterPro" id="IPR007831">
    <property type="entry name" value="T2SS_GspE_N"/>
</dbReference>
<dbReference type="Pfam" id="PF14332">
    <property type="entry name" value="DUF4388"/>
    <property type="match status" value="1"/>
</dbReference>
<dbReference type="SUPFAM" id="SSF52172">
    <property type="entry name" value="CheY-like"/>
    <property type="match status" value="1"/>
</dbReference>
<evidence type="ECO:0000259" key="1">
    <source>
        <dbReference type="Pfam" id="PF05157"/>
    </source>
</evidence>
<organism evidence="3 4">
    <name type="scientific">Eiseniibacteriota bacterium</name>
    <dbReference type="NCBI Taxonomy" id="2212470"/>
    <lineage>
        <taxon>Bacteria</taxon>
        <taxon>Candidatus Eiseniibacteriota</taxon>
    </lineage>
</organism>
<reference evidence="3 4" key="1">
    <citation type="submission" date="2024-09" db="EMBL/GenBank/DDBJ databases">
        <authorList>
            <person name="D'Angelo T."/>
        </authorList>
    </citation>
    <scope>NUCLEOTIDE SEQUENCE [LARGE SCALE GENOMIC DNA]</scope>
    <source>
        <strain evidence="3">SAG AM-311-F02</strain>
    </source>
</reference>
<dbReference type="InterPro" id="IPR011006">
    <property type="entry name" value="CheY-like_superfamily"/>
</dbReference>
<name>A0ABV6YN77_UNCEI</name>